<protein>
    <submittedName>
        <fullName evidence="3">Putative pilus assembly protein cpaE</fullName>
    </submittedName>
</protein>
<dbReference type="GO" id="GO:0005829">
    <property type="term" value="C:cytosol"/>
    <property type="evidence" value="ECO:0007669"/>
    <property type="project" value="TreeGrafter"/>
</dbReference>
<gene>
    <name evidence="3" type="ORF">C882_4030</name>
</gene>
<dbReference type="GO" id="GO:0016887">
    <property type="term" value="F:ATP hydrolysis activity"/>
    <property type="evidence" value="ECO:0007669"/>
    <property type="project" value="TreeGrafter"/>
</dbReference>
<sequence length="389" mass="41099">MTSEDRARTVRDATGLPRLHRATFTAEAGGMAEAHAHLSRHDSPDVLILETADDAEALVQGLDRLADVVRPGTKVILLGDNNDIALYRRLLSMGVSEYLYGSVTPDELVDAVQRIASTDGDQAGGGRVVAVFGTAGGVGTSTVAVNMADAIAARGDESVVLVDLDLWFGVDALALNLTPRQGAADALSDPNRIDDMLLDRVLEKHGDGVQVLAAPASPEVAAPPSEDALEKLLSVLRRKMDVVVLDLPRLWTPWVKTALIEARETVLVTYPDLANLRNTRSIVDVIGPARAGGAPRIVFNRAGLSRKNELTAGDYSEALGHAPAAVLPFEPALCASAMNQGQTLRQAGRTNALTRAIGTLADTVDPPAGKGTGKGRPRLSLKTLFTHGR</sequence>
<keyword evidence="2" id="KW-0067">ATP-binding</keyword>
<evidence type="ECO:0000256" key="2">
    <source>
        <dbReference type="ARBA" id="ARBA00022840"/>
    </source>
</evidence>
<keyword evidence="4" id="KW-1185">Reference proteome</keyword>
<name>K9HK37_9PROT</name>
<dbReference type="SUPFAM" id="SSF52172">
    <property type="entry name" value="CheY-like"/>
    <property type="match status" value="1"/>
</dbReference>
<dbReference type="Gene3D" id="3.40.50.2300">
    <property type="match status" value="1"/>
</dbReference>
<keyword evidence="1" id="KW-0547">Nucleotide-binding</keyword>
<comment type="caution">
    <text evidence="3">The sequence shown here is derived from an EMBL/GenBank/DDBJ whole genome shotgun (WGS) entry which is preliminary data.</text>
</comment>
<evidence type="ECO:0000313" key="4">
    <source>
        <dbReference type="Proteomes" id="UP000009881"/>
    </source>
</evidence>
<dbReference type="Proteomes" id="UP000009881">
    <property type="component" value="Unassembled WGS sequence"/>
</dbReference>
<dbReference type="PANTHER" id="PTHR43384:SF6">
    <property type="entry name" value="SEPTUM SITE-DETERMINING PROTEIN MIND HOMOLOG, CHLOROPLASTIC"/>
    <property type="match status" value="1"/>
</dbReference>
<dbReference type="AlphaFoldDB" id="K9HK37"/>
<dbReference type="GO" id="GO:0009898">
    <property type="term" value="C:cytoplasmic side of plasma membrane"/>
    <property type="evidence" value="ECO:0007669"/>
    <property type="project" value="TreeGrafter"/>
</dbReference>
<dbReference type="STRING" id="1238182.C882_4030"/>
<dbReference type="InterPro" id="IPR011006">
    <property type="entry name" value="CheY-like_superfamily"/>
</dbReference>
<evidence type="ECO:0000256" key="1">
    <source>
        <dbReference type="ARBA" id="ARBA00022741"/>
    </source>
</evidence>
<dbReference type="eggNOG" id="COG4963">
    <property type="taxonomic scope" value="Bacteria"/>
</dbReference>
<accession>K9HK37</accession>
<dbReference type="InterPro" id="IPR027417">
    <property type="entry name" value="P-loop_NTPase"/>
</dbReference>
<evidence type="ECO:0000313" key="3">
    <source>
        <dbReference type="EMBL" id="EKV30693.1"/>
    </source>
</evidence>
<proteinExistence type="predicted"/>
<dbReference type="EMBL" id="ANHY01000007">
    <property type="protein sequence ID" value="EKV30693.1"/>
    <property type="molecule type" value="Genomic_DNA"/>
</dbReference>
<dbReference type="Gene3D" id="3.40.50.300">
    <property type="entry name" value="P-loop containing nucleotide triphosphate hydrolases"/>
    <property type="match status" value="1"/>
</dbReference>
<dbReference type="GO" id="GO:0005524">
    <property type="term" value="F:ATP binding"/>
    <property type="evidence" value="ECO:0007669"/>
    <property type="project" value="UniProtKB-KW"/>
</dbReference>
<organism evidence="3 4">
    <name type="scientific">Caenispirillum salinarum AK4</name>
    <dbReference type="NCBI Taxonomy" id="1238182"/>
    <lineage>
        <taxon>Bacteria</taxon>
        <taxon>Pseudomonadati</taxon>
        <taxon>Pseudomonadota</taxon>
        <taxon>Alphaproteobacteria</taxon>
        <taxon>Rhodospirillales</taxon>
        <taxon>Novispirillaceae</taxon>
        <taxon>Caenispirillum</taxon>
    </lineage>
</organism>
<dbReference type="SUPFAM" id="SSF52540">
    <property type="entry name" value="P-loop containing nucleoside triphosphate hydrolases"/>
    <property type="match status" value="1"/>
</dbReference>
<dbReference type="PANTHER" id="PTHR43384">
    <property type="entry name" value="SEPTUM SITE-DETERMINING PROTEIN MIND HOMOLOG, CHLOROPLASTIC-RELATED"/>
    <property type="match status" value="1"/>
</dbReference>
<reference evidence="3 4" key="1">
    <citation type="journal article" date="2013" name="Genome Announc.">
        <title>Draft Genome Sequence of an Alphaproteobacterium, Caenispirillum salinarum AK4(T), Isolated from a Solar Saltern.</title>
        <authorList>
            <person name="Khatri I."/>
            <person name="Singh A."/>
            <person name="Korpole S."/>
            <person name="Pinnaka A.K."/>
            <person name="Subramanian S."/>
        </authorList>
    </citation>
    <scope>NUCLEOTIDE SEQUENCE [LARGE SCALE GENOMIC DNA]</scope>
    <source>
        <strain evidence="3 4">AK4</strain>
    </source>
</reference>
<dbReference type="GO" id="GO:0051782">
    <property type="term" value="P:negative regulation of cell division"/>
    <property type="evidence" value="ECO:0007669"/>
    <property type="project" value="TreeGrafter"/>
</dbReference>
<dbReference type="InterPro" id="IPR050625">
    <property type="entry name" value="ParA/MinD_ATPase"/>
</dbReference>